<reference evidence="2" key="3">
    <citation type="submission" date="2025-09" db="UniProtKB">
        <authorList>
            <consortium name="Ensembl"/>
        </authorList>
    </citation>
    <scope>IDENTIFICATION</scope>
</reference>
<feature type="compositionally biased region" description="Polar residues" evidence="1">
    <location>
        <begin position="59"/>
        <end position="68"/>
    </location>
</feature>
<dbReference type="AlphaFoldDB" id="H2YF21"/>
<proteinExistence type="predicted"/>
<dbReference type="InParanoid" id="H2YF21"/>
<feature type="region of interest" description="Disordered" evidence="1">
    <location>
        <begin position="1"/>
        <end position="143"/>
    </location>
</feature>
<evidence type="ECO:0000313" key="2">
    <source>
        <dbReference type="Ensembl" id="ENSCSAVP00000003919.1"/>
    </source>
</evidence>
<name>H2YF21_CIOSA</name>
<dbReference type="Ensembl" id="ENSCSAVT00000003977.1">
    <property type="protein sequence ID" value="ENSCSAVP00000003919.1"/>
    <property type="gene ID" value="ENSCSAVG00000002319.1"/>
</dbReference>
<dbReference type="Proteomes" id="UP000007875">
    <property type="component" value="Unassembled WGS sequence"/>
</dbReference>
<evidence type="ECO:0000313" key="3">
    <source>
        <dbReference type="Proteomes" id="UP000007875"/>
    </source>
</evidence>
<accession>H2YF21</accession>
<dbReference type="HOGENOM" id="CLU_1805504_0_0_1"/>
<feature type="compositionally biased region" description="Low complexity" evidence="1">
    <location>
        <begin position="39"/>
        <end position="54"/>
    </location>
</feature>
<reference evidence="2" key="2">
    <citation type="submission" date="2025-08" db="UniProtKB">
        <authorList>
            <consortium name="Ensembl"/>
        </authorList>
    </citation>
    <scope>IDENTIFICATION</scope>
</reference>
<keyword evidence="3" id="KW-1185">Reference proteome</keyword>
<evidence type="ECO:0000256" key="1">
    <source>
        <dbReference type="SAM" id="MobiDB-lite"/>
    </source>
</evidence>
<protein>
    <submittedName>
        <fullName evidence="2">Uncharacterized protein</fullName>
    </submittedName>
</protein>
<sequence>MKQAMDQLSALEMHGPLQAHRATPDVVLDTLDNRIGPQSSSESRSSTLSSTNSCRSDKQSTPSPQSSGHWKGHLKSASQGGYDVKKSMKASKNNNNSHYQVPTHRYQGMTAMAGKDFSSSAPAPPPHAYEHKPLKQSVRKTAL</sequence>
<reference evidence="3" key="1">
    <citation type="submission" date="2003-08" db="EMBL/GenBank/DDBJ databases">
        <authorList>
            <person name="Birren B."/>
            <person name="Nusbaum C."/>
            <person name="Abebe A."/>
            <person name="Abouelleil A."/>
            <person name="Adekoya E."/>
            <person name="Ait-zahra M."/>
            <person name="Allen N."/>
            <person name="Allen T."/>
            <person name="An P."/>
            <person name="Anderson M."/>
            <person name="Anderson S."/>
            <person name="Arachchi H."/>
            <person name="Armbruster J."/>
            <person name="Bachantsang P."/>
            <person name="Baldwin J."/>
            <person name="Barry A."/>
            <person name="Bayul T."/>
            <person name="Blitshsteyn B."/>
            <person name="Bloom T."/>
            <person name="Blye J."/>
            <person name="Boguslavskiy L."/>
            <person name="Borowsky M."/>
            <person name="Boukhgalter B."/>
            <person name="Brunache A."/>
            <person name="Butler J."/>
            <person name="Calixte N."/>
            <person name="Calvo S."/>
            <person name="Camarata J."/>
            <person name="Campo K."/>
            <person name="Chang J."/>
            <person name="Cheshatsang Y."/>
            <person name="Citroen M."/>
            <person name="Collymore A."/>
            <person name="Considine T."/>
            <person name="Cook A."/>
            <person name="Cooke P."/>
            <person name="Corum B."/>
            <person name="Cuomo C."/>
            <person name="David R."/>
            <person name="Dawoe T."/>
            <person name="Degray S."/>
            <person name="Dodge S."/>
            <person name="Dooley K."/>
            <person name="Dorje P."/>
            <person name="Dorjee K."/>
            <person name="Dorris L."/>
            <person name="Duffey N."/>
            <person name="Dupes A."/>
            <person name="Elkins T."/>
            <person name="Engels R."/>
            <person name="Erickson J."/>
            <person name="Farina A."/>
            <person name="Faro S."/>
            <person name="Ferreira P."/>
            <person name="Fischer H."/>
            <person name="Fitzgerald M."/>
            <person name="Foley K."/>
            <person name="Gage D."/>
            <person name="Galagan J."/>
            <person name="Gearin G."/>
            <person name="Gnerre S."/>
            <person name="Gnirke A."/>
            <person name="Goyette A."/>
            <person name="Graham J."/>
            <person name="Grandbois E."/>
            <person name="Gyaltsen K."/>
            <person name="Hafez N."/>
            <person name="Hagopian D."/>
            <person name="Hagos B."/>
            <person name="Hall J."/>
            <person name="Hatcher B."/>
            <person name="Heller A."/>
            <person name="Higgins H."/>
            <person name="Honan T."/>
            <person name="Horn A."/>
            <person name="Houde N."/>
            <person name="Hughes L."/>
            <person name="Hulme W."/>
            <person name="Husby E."/>
            <person name="Iliev I."/>
            <person name="Jaffe D."/>
            <person name="Jones C."/>
            <person name="Kamal M."/>
            <person name="Kamat A."/>
            <person name="Kamvysselis M."/>
            <person name="Karlsson E."/>
            <person name="Kells C."/>
            <person name="Kieu A."/>
            <person name="Kisner P."/>
            <person name="Kodira C."/>
            <person name="Kulbokas E."/>
            <person name="Labutti K."/>
            <person name="Lama D."/>
            <person name="Landers T."/>
            <person name="Leger J."/>
            <person name="Levine S."/>
            <person name="Lewis D."/>
            <person name="Lewis T."/>
            <person name="Lindblad-toh K."/>
            <person name="Liu X."/>
            <person name="Lokyitsang T."/>
            <person name="Lokyitsang Y."/>
            <person name="Lucien O."/>
            <person name="Lui A."/>
            <person name="Ma L.J."/>
            <person name="Mabbitt R."/>
            <person name="Macdonald J."/>
            <person name="Maclean C."/>
            <person name="Major J."/>
            <person name="Manning J."/>
            <person name="Marabella R."/>
            <person name="Maru K."/>
            <person name="Matthews C."/>
            <person name="Mauceli E."/>
            <person name="Mccarthy M."/>
            <person name="Mcdonough S."/>
            <person name="Mcghee T."/>
            <person name="Meldrim J."/>
            <person name="Meneus L."/>
            <person name="Mesirov J."/>
            <person name="Mihalev A."/>
            <person name="Mihova T."/>
            <person name="Mikkelsen T."/>
            <person name="Mlenga V."/>
            <person name="Moru K."/>
            <person name="Mozes J."/>
            <person name="Mulrain L."/>
            <person name="Munson G."/>
            <person name="Naylor J."/>
            <person name="Newes C."/>
            <person name="Nguyen C."/>
            <person name="Nguyen N."/>
            <person name="Nguyen T."/>
            <person name="Nicol R."/>
            <person name="Nielsen C."/>
            <person name="Nizzari M."/>
            <person name="Norbu C."/>
            <person name="Norbu N."/>
            <person name="O'donnell P."/>
            <person name="Okoawo O."/>
            <person name="O'leary S."/>
            <person name="Omotosho B."/>
            <person name="O'neill K."/>
            <person name="Osman S."/>
            <person name="Parker S."/>
            <person name="Perrin D."/>
            <person name="Phunkhang P."/>
            <person name="Piqani B."/>
            <person name="Purcell S."/>
            <person name="Rachupka T."/>
            <person name="Ramasamy U."/>
            <person name="Rameau R."/>
            <person name="Ray V."/>
            <person name="Raymond C."/>
            <person name="Retta R."/>
            <person name="Richardson S."/>
            <person name="Rise C."/>
            <person name="Rodriguez J."/>
            <person name="Rogers J."/>
            <person name="Rogov P."/>
            <person name="Rutman M."/>
            <person name="Schupbach R."/>
            <person name="Seaman C."/>
            <person name="Settipalli S."/>
            <person name="Sharpe T."/>
            <person name="Sheridan J."/>
            <person name="Sherpa N."/>
            <person name="Shi J."/>
            <person name="Smirnov S."/>
            <person name="Smith C."/>
            <person name="Sougnez C."/>
            <person name="Spencer B."/>
            <person name="Stalker J."/>
            <person name="Stange-thomann N."/>
            <person name="Stavropoulos S."/>
            <person name="Stetson K."/>
            <person name="Stone C."/>
            <person name="Stone S."/>
            <person name="Stubbs M."/>
            <person name="Talamas J."/>
            <person name="Tchuinga P."/>
            <person name="Tenzing P."/>
            <person name="Tesfaye S."/>
            <person name="Theodore J."/>
            <person name="Thoulutsang Y."/>
            <person name="Topham K."/>
            <person name="Towey S."/>
            <person name="Tsamla T."/>
            <person name="Tsomo N."/>
            <person name="Vallee D."/>
            <person name="Vassiliev H."/>
            <person name="Venkataraman V."/>
            <person name="Vinson J."/>
            <person name="Vo A."/>
            <person name="Wade C."/>
            <person name="Wang S."/>
            <person name="Wangchuk T."/>
            <person name="Wangdi T."/>
            <person name="Whittaker C."/>
            <person name="Wilkinson J."/>
            <person name="Wu Y."/>
            <person name="Wyman D."/>
            <person name="Yadav S."/>
            <person name="Yang S."/>
            <person name="Yang X."/>
            <person name="Yeager S."/>
            <person name="Yee E."/>
            <person name="Young G."/>
            <person name="Zainoun J."/>
            <person name="Zembeck L."/>
            <person name="Zimmer A."/>
            <person name="Zody M."/>
            <person name="Lander E."/>
        </authorList>
    </citation>
    <scope>NUCLEOTIDE SEQUENCE [LARGE SCALE GENOMIC DNA]</scope>
</reference>
<organism evidence="2 3">
    <name type="scientific">Ciona savignyi</name>
    <name type="common">Pacific transparent sea squirt</name>
    <dbReference type="NCBI Taxonomy" id="51511"/>
    <lineage>
        <taxon>Eukaryota</taxon>
        <taxon>Metazoa</taxon>
        <taxon>Chordata</taxon>
        <taxon>Tunicata</taxon>
        <taxon>Ascidiacea</taxon>
        <taxon>Phlebobranchia</taxon>
        <taxon>Cionidae</taxon>
        <taxon>Ciona</taxon>
    </lineage>
</organism>